<dbReference type="Pfam" id="PF01243">
    <property type="entry name" value="PNPOx_N"/>
    <property type="match status" value="1"/>
</dbReference>
<dbReference type="PANTHER" id="PTHR42815">
    <property type="entry name" value="FAD-BINDING, PUTATIVE (AFU_ORTHOLOGUE AFUA_6G07600)-RELATED"/>
    <property type="match status" value="1"/>
</dbReference>
<evidence type="ECO:0000259" key="1">
    <source>
        <dbReference type="Pfam" id="PF01243"/>
    </source>
</evidence>
<protein>
    <recommendedName>
        <fullName evidence="1">Pyridoxamine 5'-phosphate oxidase N-terminal domain-containing protein</fullName>
    </recommendedName>
</protein>
<gene>
    <name evidence="2" type="ORF">AUP44_01645</name>
</gene>
<dbReference type="Gene3D" id="2.30.110.10">
    <property type="entry name" value="Electron Transport, Fmn-binding Protein, Chain A"/>
    <property type="match status" value="1"/>
</dbReference>
<name>A0A161QYC4_9PROT</name>
<evidence type="ECO:0000313" key="2">
    <source>
        <dbReference type="EMBL" id="KYO49618.1"/>
    </source>
</evidence>
<dbReference type="SUPFAM" id="SSF50475">
    <property type="entry name" value="FMN-binding split barrel"/>
    <property type="match status" value="1"/>
</dbReference>
<dbReference type="GeneID" id="97242498"/>
<feature type="domain" description="Pyridoxamine 5'-phosphate oxidase N-terminal" evidence="1">
    <location>
        <begin position="7"/>
        <end position="117"/>
    </location>
</feature>
<dbReference type="PANTHER" id="PTHR42815:SF2">
    <property type="entry name" value="FAD-BINDING, PUTATIVE (AFU_ORTHOLOGUE AFUA_6G07600)-RELATED"/>
    <property type="match status" value="1"/>
</dbReference>
<dbReference type="RefSeq" id="WP_062769997.1">
    <property type="nucleotide sequence ID" value="NZ_CP121045.1"/>
</dbReference>
<dbReference type="AlphaFoldDB" id="A0A161QYC4"/>
<dbReference type="OrthoDB" id="9790331at2"/>
<organism evidence="2 3">
    <name type="scientific">Tistrella mobilis</name>
    <dbReference type="NCBI Taxonomy" id="171437"/>
    <lineage>
        <taxon>Bacteria</taxon>
        <taxon>Pseudomonadati</taxon>
        <taxon>Pseudomonadota</taxon>
        <taxon>Alphaproteobacteria</taxon>
        <taxon>Geminicoccales</taxon>
        <taxon>Geminicoccaceae</taxon>
        <taxon>Tistrella</taxon>
    </lineage>
</organism>
<dbReference type="InterPro" id="IPR012349">
    <property type="entry name" value="Split_barrel_FMN-bd"/>
</dbReference>
<comment type="caution">
    <text evidence="2">The sequence shown here is derived from an EMBL/GenBank/DDBJ whole genome shotgun (WGS) entry which is preliminary data.</text>
</comment>
<sequence>MVTIPAAEAAVLEALPFFMLGTVDATGAADCSHRGRMPRGEAGLRAEEGTHDPLVKVTGPRRLVFPDYKGNAMFNSLGNLIQRPAVSLLFLDFARGLRLRVDGDAVIHDDPARWPDAWHGWWPAALRCVEVAVTGYDAGSAGTVPRLRLDEAAVTPLR</sequence>
<evidence type="ECO:0000313" key="3">
    <source>
        <dbReference type="Proteomes" id="UP000075787"/>
    </source>
</evidence>
<dbReference type="InterPro" id="IPR011576">
    <property type="entry name" value="Pyridox_Oxase_N"/>
</dbReference>
<dbReference type="Proteomes" id="UP000075787">
    <property type="component" value="Unassembled WGS sequence"/>
</dbReference>
<proteinExistence type="predicted"/>
<accession>A0A161QYC4</accession>
<dbReference type="EMBL" id="LPZR01000223">
    <property type="protein sequence ID" value="KYO49618.1"/>
    <property type="molecule type" value="Genomic_DNA"/>
</dbReference>
<reference evidence="2 3" key="1">
    <citation type="submission" date="2015-12" db="EMBL/GenBank/DDBJ databases">
        <title>Genome sequence of Tistrella mobilis MCCC 1A02139.</title>
        <authorList>
            <person name="Lu L."/>
            <person name="Lai Q."/>
            <person name="Shao Z."/>
            <person name="Qian P."/>
        </authorList>
    </citation>
    <scope>NUCLEOTIDE SEQUENCE [LARGE SCALE GENOMIC DNA]</scope>
    <source>
        <strain evidence="2 3">MCCC 1A02139</strain>
    </source>
</reference>